<dbReference type="InterPro" id="IPR029052">
    <property type="entry name" value="Metallo-depent_PP-like"/>
</dbReference>
<sequence length="383" mass="43879">MKIFHLSDLHIGLKLINRDLREDQEYIFDQIVDYIKREKPQALVIAGDIYDKAVPSAEAVEVFDHLIGNLMTAEPELTVMIISGNHDSGPRVNCFRSVLSRQRLHMVGVPPRKETEKIEKVTLKDSYGNVNFYLLPFVKPSMVKEITGTDENGNNLSYNDTIHRLIEREEIDQNERNILVSHQFYLPAGKTADDVERMDSEIRTVGNIDEISADILERFDYAALGHIHKPMKVGRDIFRYCGTPLACSVSEAGQQKGILMVDISEKEKEPEITVLPLNPLRQVRVIKGRLEEVLKQGCEDYVTVILIDKVDLDVIDMQDRLRLAFPRLLEIRREGQRRNILKTSLEEQKLLDPFQLCCSFLKDADEAEKELLMDVIHTVGEVK</sequence>
<organism evidence="10">
    <name type="scientific">Blautia glucerasea</name>
    <dbReference type="NCBI Taxonomy" id="536633"/>
    <lineage>
        <taxon>Bacteria</taxon>
        <taxon>Bacillati</taxon>
        <taxon>Bacillota</taxon>
        <taxon>Clostridia</taxon>
        <taxon>Lachnospirales</taxon>
        <taxon>Lachnospiraceae</taxon>
        <taxon>Blautia</taxon>
    </lineage>
</organism>
<dbReference type="Pfam" id="PF00149">
    <property type="entry name" value="Metallophos"/>
    <property type="match status" value="1"/>
</dbReference>
<evidence type="ECO:0000256" key="4">
    <source>
        <dbReference type="ARBA" id="ARBA00022722"/>
    </source>
</evidence>
<evidence type="ECO:0000259" key="8">
    <source>
        <dbReference type="Pfam" id="PF00149"/>
    </source>
</evidence>
<dbReference type="Pfam" id="PF12320">
    <property type="entry name" value="SbcD_C"/>
    <property type="match status" value="1"/>
</dbReference>
<evidence type="ECO:0000256" key="3">
    <source>
        <dbReference type="ARBA" id="ARBA00013365"/>
    </source>
</evidence>
<accession>A0A6N2T1Y5</accession>
<dbReference type="AlphaFoldDB" id="A0A6N2T1Y5"/>
<dbReference type="GO" id="GO:0006310">
    <property type="term" value="P:DNA recombination"/>
    <property type="evidence" value="ECO:0007669"/>
    <property type="project" value="UniProtKB-KW"/>
</dbReference>
<dbReference type="PANTHER" id="PTHR30337:SF0">
    <property type="entry name" value="NUCLEASE SBCCD SUBUNIT D"/>
    <property type="match status" value="1"/>
</dbReference>
<comment type="subunit">
    <text evidence="2 7">Heterodimer of SbcC and SbcD.</text>
</comment>
<dbReference type="InterPro" id="IPR004593">
    <property type="entry name" value="SbcD"/>
</dbReference>
<reference evidence="10" key="1">
    <citation type="submission" date="2019-11" db="EMBL/GenBank/DDBJ databases">
        <authorList>
            <person name="Feng L."/>
        </authorList>
    </citation>
    <scope>NUCLEOTIDE SEQUENCE</scope>
    <source>
        <strain evidence="10">BgluceraseaLFYP119</strain>
    </source>
</reference>
<feature type="domain" description="Nuclease SbcCD subunit D C-terminal" evidence="9">
    <location>
        <begin position="280"/>
        <end position="362"/>
    </location>
</feature>
<evidence type="ECO:0000256" key="1">
    <source>
        <dbReference type="ARBA" id="ARBA00010555"/>
    </source>
</evidence>
<keyword evidence="6 7" id="KW-0269">Exonuclease</keyword>
<keyword evidence="7" id="KW-0255">Endonuclease</keyword>
<dbReference type="InterPro" id="IPR004843">
    <property type="entry name" value="Calcineurin-like_PHP"/>
</dbReference>
<dbReference type="PANTHER" id="PTHR30337">
    <property type="entry name" value="COMPONENT OF ATP-DEPENDENT DSDNA EXONUCLEASE"/>
    <property type="match status" value="1"/>
</dbReference>
<dbReference type="NCBIfam" id="TIGR00619">
    <property type="entry name" value="sbcd"/>
    <property type="match status" value="1"/>
</dbReference>
<proteinExistence type="inferred from homology"/>
<evidence type="ECO:0000313" key="10">
    <source>
        <dbReference type="EMBL" id="VYS97805.1"/>
    </source>
</evidence>
<dbReference type="EMBL" id="CACRST010000011">
    <property type="protein sequence ID" value="VYS97805.1"/>
    <property type="molecule type" value="Genomic_DNA"/>
</dbReference>
<dbReference type="GO" id="GO:0004519">
    <property type="term" value="F:endonuclease activity"/>
    <property type="evidence" value="ECO:0007669"/>
    <property type="project" value="UniProtKB-KW"/>
</dbReference>
<evidence type="ECO:0000256" key="6">
    <source>
        <dbReference type="ARBA" id="ARBA00022839"/>
    </source>
</evidence>
<gene>
    <name evidence="7 10" type="primary">sbcD</name>
    <name evidence="10" type="ORF">BGLFYP119_01333</name>
</gene>
<comment type="similarity">
    <text evidence="1 7">Belongs to the SbcD family.</text>
</comment>
<dbReference type="InterPro" id="IPR026843">
    <property type="entry name" value="SbcD_C"/>
</dbReference>
<dbReference type="InterPro" id="IPR041796">
    <property type="entry name" value="Mre11_N"/>
</dbReference>
<evidence type="ECO:0000256" key="2">
    <source>
        <dbReference type="ARBA" id="ARBA00011322"/>
    </source>
</evidence>
<protein>
    <recommendedName>
        <fullName evidence="3 7">Nuclease SbcCD subunit D</fullName>
    </recommendedName>
</protein>
<evidence type="ECO:0000256" key="5">
    <source>
        <dbReference type="ARBA" id="ARBA00022801"/>
    </source>
</evidence>
<name>A0A6N2T1Y5_9FIRM</name>
<dbReference type="GO" id="GO:0008408">
    <property type="term" value="F:3'-5' exonuclease activity"/>
    <property type="evidence" value="ECO:0007669"/>
    <property type="project" value="InterPro"/>
</dbReference>
<dbReference type="RefSeq" id="WP_156353664.1">
    <property type="nucleotide sequence ID" value="NZ_CACRST010000011.1"/>
</dbReference>
<dbReference type="InterPro" id="IPR050535">
    <property type="entry name" value="DNA_Repair-Maintenance_Comp"/>
</dbReference>
<dbReference type="CDD" id="cd00840">
    <property type="entry name" value="MPP_Mre11_N"/>
    <property type="match status" value="1"/>
</dbReference>
<keyword evidence="7" id="KW-0235">DNA replication</keyword>
<dbReference type="GO" id="GO:0006260">
    <property type="term" value="P:DNA replication"/>
    <property type="evidence" value="ECO:0007669"/>
    <property type="project" value="UniProtKB-KW"/>
</dbReference>
<dbReference type="SUPFAM" id="SSF56300">
    <property type="entry name" value="Metallo-dependent phosphatases"/>
    <property type="match status" value="1"/>
</dbReference>
<evidence type="ECO:0000259" key="9">
    <source>
        <dbReference type="Pfam" id="PF12320"/>
    </source>
</evidence>
<comment type="function">
    <text evidence="7">SbcCD cleaves DNA hairpin structures. These structures can inhibit DNA replication and are intermediates in certain DNA recombination reactions. The complex acts as a 3'-&gt;5' double strand exonuclease that can open hairpins. It also has a 5' single-strand endonuclease activity.</text>
</comment>
<dbReference type="Gene3D" id="3.60.21.10">
    <property type="match status" value="1"/>
</dbReference>
<feature type="domain" description="Calcineurin-like phosphoesterase" evidence="8">
    <location>
        <begin position="1"/>
        <end position="230"/>
    </location>
</feature>
<keyword evidence="4 7" id="KW-0540">Nuclease</keyword>
<evidence type="ECO:0000256" key="7">
    <source>
        <dbReference type="RuleBase" id="RU363069"/>
    </source>
</evidence>
<keyword evidence="5 7" id="KW-0378">Hydrolase</keyword>
<keyword evidence="7" id="KW-0233">DNA recombination</keyword>